<sequence>MEGTLRVLLGGFVTSLLPTPQSLTVLRTATIGGSAASSPLRRLRRSAKDSWSSESSDLAPTITKQKSLCAILGGFATSRPLQTSPLSADPNFVCQTLARMIGPPGSARRMSLPPPLPPPHPDSTLISSIVLRTPKQNGLAIGNL</sequence>
<dbReference type="EMBL" id="CM016762">
    <property type="protein sequence ID" value="TMS34895.1"/>
    <property type="molecule type" value="Genomic_DNA"/>
</dbReference>
<gene>
    <name evidence="2" type="ORF">L596_002394</name>
</gene>
<organism evidence="2 3">
    <name type="scientific">Steinernema carpocapsae</name>
    <name type="common">Entomopathogenic nematode</name>
    <dbReference type="NCBI Taxonomy" id="34508"/>
    <lineage>
        <taxon>Eukaryota</taxon>
        <taxon>Metazoa</taxon>
        <taxon>Ecdysozoa</taxon>
        <taxon>Nematoda</taxon>
        <taxon>Chromadorea</taxon>
        <taxon>Rhabditida</taxon>
        <taxon>Tylenchina</taxon>
        <taxon>Panagrolaimomorpha</taxon>
        <taxon>Strongyloidoidea</taxon>
        <taxon>Steinernematidae</taxon>
        <taxon>Steinernema</taxon>
    </lineage>
</organism>
<dbReference type="EMBL" id="AZBU02000001">
    <property type="protein sequence ID" value="TMS34895.1"/>
    <property type="molecule type" value="Genomic_DNA"/>
</dbReference>
<dbReference type="AlphaFoldDB" id="A0A4U8UQZ5"/>
<accession>A0A4U8UQZ5</accession>
<evidence type="ECO:0000313" key="3">
    <source>
        <dbReference type="Proteomes" id="UP000298663"/>
    </source>
</evidence>
<proteinExistence type="predicted"/>
<comment type="caution">
    <text evidence="2">The sequence shown here is derived from an EMBL/GenBank/DDBJ whole genome shotgun (WGS) entry which is preliminary data.</text>
</comment>
<evidence type="ECO:0000256" key="1">
    <source>
        <dbReference type="SAM" id="MobiDB-lite"/>
    </source>
</evidence>
<protein>
    <submittedName>
        <fullName evidence="2">Uncharacterized protein</fullName>
    </submittedName>
</protein>
<keyword evidence="3" id="KW-1185">Reference proteome</keyword>
<reference evidence="2 3" key="1">
    <citation type="journal article" date="2015" name="Genome Biol.">
        <title>Comparative genomics of Steinernema reveals deeply conserved gene regulatory networks.</title>
        <authorList>
            <person name="Dillman A.R."/>
            <person name="Macchietto M."/>
            <person name="Porter C.F."/>
            <person name="Rogers A."/>
            <person name="Williams B."/>
            <person name="Antoshechkin I."/>
            <person name="Lee M.M."/>
            <person name="Goodwin Z."/>
            <person name="Lu X."/>
            <person name="Lewis E.E."/>
            <person name="Goodrich-Blair H."/>
            <person name="Stock S.P."/>
            <person name="Adams B.J."/>
            <person name="Sternberg P.W."/>
            <person name="Mortazavi A."/>
        </authorList>
    </citation>
    <scope>NUCLEOTIDE SEQUENCE [LARGE SCALE GENOMIC DNA]</scope>
    <source>
        <strain evidence="2 3">ALL</strain>
    </source>
</reference>
<reference evidence="2 3" key="2">
    <citation type="journal article" date="2019" name="G3 (Bethesda)">
        <title>Hybrid Assembly of the Genome of the Entomopathogenic Nematode Steinernema carpocapsae Identifies the X-Chromosome.</title>
        <authorList>
            <person name="Serra L."/>
            <person name="Macchietto M."/>
            <person name="Macias-Munoz A."/>
            <person name="McGill C.J."/>
            <person name="Rodriguez I.M."/>
            <person name="Rodriguez B."/>
            <person name="Murad R."/>
            <person name="Mortazavi A."/>
        </authorList>
    </citation>
    <scope>NUCLEOTIDE SEQUENCE [LARGE SCALE GENOMIC DNA]</scope>
    <source>
        <strain evidence="2 3">ALL</strain>
    </source>
</reference>
<evidence type="ECO:0000313" key="2">
    <source>
        <dbReference type="EMBL" id="TMS34895.1"/>
    </source>
</evidence>
<feature type="region of interest" description="Disordered" evidence="1">
    <location>
        <begin position="37"/>
        <end position="58"/>
    </location>
</feature>
<name>A0A4U8UQZ5_STECR</name>
<dbReference type="Proteomes" id="UP000298663">
    <property type="component" value="Chromosome X"/>
</dbReference>